<keyword evidence="2" id="KW-1185">Reference proteome</keyword>
<name>A0A285RKC7_9RHOB</name>
<evidence type="ECO:0008006" key="3">
    <source>
        <dbReference type="Google" id="ProtNLM"/>
    </source>
</evidence>
<evidence type="ECO:0000313" key="2">
    <source>
        <dbReference type="Proteomes" id="UP000219111"/>
    </source>
</evidence>
<gene>
    <name evidence="1" type="ORF">SAMN05877831_10157</name>
</gene>
<accession>A0A285RKC7</accession>
<dbReference type="EMBL" id="OBMT01000001">
    <property type="protein sequence ID" value="SOB92777.1"/>
    <property type="molecule type" value="Genomic_DNA"/>
</dbReference>
<dbReference type="Pfam" id="PF13704">
    <property type="entry name" value="Glyco_tranf_2_4"/>
    <property type="match status" value="1"/>
</dbReference>
<evidence type="ECO:0000313" key="1">
    <source>
        <dbReference type="EMBL" id="SOB92777.1"/>
    </source>
</evidence>
<proteinExistence type="predicted"/>
<sequence>MLAILPGFGKSAANGQIASGMDYLSQSAFLTSAKVTLARGPVAIVLVEDLVAVESTIRHHLAAGFRTLIVYAPEALVLPEDVSARIHRIPWDMHRPDALTEAVNPLLAAAPPGVWFYYCFNAEYLFYPFCEHRNVRELLAFQAEERRFSMLSYVIDLYAPDLARNPDAVNRDEAMLDRAGYYALGRPDPANQGHPKERQLDFYGGLRWRFDEHIPENRRKIDRIALFRTAPGLTLRPDHTLSDEELNTYACQWHNNMTAAIASFRVAKALKRNPGSTYDIESFVWHNSVPFSWTGQQLMDLGLMEPGQWF</sequence>
<protein>
    <recommendedName>
        <fullName evidence="3">Glycosyl transferase family 2</fullName>
    </recommendedName>
</protein>
<dbReference type="AlphaFoldDB" id="A0A285RKC7"/>
<organism evidence="1 2">
    <name type="scientific">Rhodobacter maris</name>
    <dbReference type="NCBI Taxonomy" id="446682"/>
    <lineage>
        <taxon>Bacteria</taxon>
        <taxon>Pseudomonadati</taxon>
        <taxon>Pseudomonadota</taxon>
        <taxon>Alphaproteobacteria</taxon>
        <taxon>Rhodobacterales</taxon>
        <taxon>Rhodobacter group</taxon>
        <taxon>Rhodobacter</taxon>
    </lineage>
</organism>
<reference evidence="2" key="1">
    <citation type="submission" date="2017-08" db="EMBL/GenBank/DDBJ databases">
        <authorList>
            <person name="Varghese N."/>
            <person name="Submissions S."/>
        </authorList>
    </citation>
    <scope>NUCLEOTIDE SEQUENCE [LARGE SCALE GENOMIC DNA]</scope>
    <source>
        <strain evidence="2">JA276</strain>
    </source>
</reference>
<dbReference type="Proteomes" id="UP000219111">
    <property type="component" value="Unassembled WGS sequence"/>
</dbReference>